<reference evidence="3" key="1">
    <citation type="journal article" date="2015" name="Nature">
        <title>Complex archaea that bridge the gap between prokaryotes and eukaryotes.</title>
        <authorList>
            <person name="Spang A."/>
            <person name="Saw J.H."/>
            <person name="Jorgensen S.L."/>
            <person name="Zaremba-Niedzwiedzka K."/>
            <person name="Martijn J."/>
            <person name="Lind A.E."/>
            <person name="van Eijk R."/>
            <person name="Schleper C."/>
            <person name="Guy L."/>
            <person name="Ettema T.J."/>
        </authorList>
    </citation>
    <scope>NUCLEOTIDE SEQUENCE</scope>
</reference>
<proteinExistence type="inferred from homology"/>
<keyword evidence="2" id="KW-0378">Hydrolase</keyword>
<dbReference type="GO" id="GO:0016787">
    <property type="term" value="F:hydrolase activity"/>
    <property type="evidence" value="ECO:0007669"/>
    <property type="project" value="UniProtKB-KW"/>
</dbReference>
<dbReference type="AlphaFoldDB" id="A0A0F9PBS7"/>
<comment type="similarity">
    <text evidence="1">Belongs to the ADP-ribosylglycohydrolase family.</text>
</comment>
<evidence type="ECO:0000256" key="1">
    <source>
        <dbReference type="ARBA" id="ARBA00010702"/>
    </source>
</evidence>
<dbReference type="Pfam" id="PF03747">
    <property type="entry name" value="ADP_ribosyl_GH"/>
    <property type="match status" value="1"/>
</dbReference>
<accession>A0A0F9PBS7</accession>
<dbReference type="InterPro" id="IPR050792">
    <property type="entry name" value="ADP-ribosylglycohydrolase"/>
</dbReference>
<name>A0A0F9PBS7_9ZZZZ</name>
<sequence length="334" mass="37143">MLTKDKILGCYWGLALGDALGMPVEFHSIETIRDIYGEDGILNPERNAIWTDDTEMMIAVTNSLLRLGRVEQIKDLIEDIIGQTFAEEFINWLNHPGYAPGITTTQAVNFLKENGANKWKLSGANDSKGCGTVMRSAPLGIWFANFLTPELHLMDGIHHNLLFNVSKIQSEITHGHKAATAAALAGSYAVALAINGVSPDKMITPIEKYCNQFHPDFERAMQRLKTSLTKRRHGNFNTDLEALTYIGQGWVGEEAFTMALYSAIQYTNDLKMCLRVSVNHDGDSDSVACIAGSILGAFHGMSIIPKDWIDCLDEKERMDILLSKILEFFDGYFS</sequence>
<evidence type="ECO:0000313" key="3">
    <source>
        <dbReference type="EMBL" id="KKM98425.1"/>
    </source>
</evidence>
<dbReference type="EMBL" id="LAZR01005620">
    <property type="protein sequence ID" value="KKM98425.1"/>
    <property type="molecule type" value="Genomic_DNA"/>
</dbReference>
<evidence type="ECO:0000256" key="2">
    <source>
        <dbReference type="ARBA" id="ARBA00022801"/>
    </source>
</evidence>
<dbReference type="Gene3D" id="1.10.4080.10">
    <property type="entry name" value="ADP-ribosylation/Crystallin J1"/>
    <property type="match status" value="1"/>
</dbReference>
<dbReference type="PANTHER" id="PTHR16222">
    <property type="entry name" value="ADP-RIBOSYLGLYCOHYDROLASE"/>
    <property type="match status" value="1"/>
</dbReference>
<dbReference type="SUPFAM" id="SSF101478">
    <property type="entry name" value="ADP-ribosylglycohydrolase"/>
    <property type="match status" value="1"/>
</dbReference>
<comment type="caution">
    <text evidence="3">The sequence shown here is derived from an EMBL/GenBank/DDBJ whole genome shotgun (WGS) entry which is preliminary data.</text>
</comment>
<dbReference type="InterPro" id="IPR036705">
    <property type="entry name" value="Ribosyl_crysJ1_sf"/>
</dbReference>
<protein>
    <recommendedName>
        <fullName evidence="4">ADP-ribosylglycohydrolase</fullName>
    </recommendedName>
</protein>
<evidence type="ECO:0008006" key="4">
    <source>
        <dbReference type="Google" id="ProtNLM"/>
    </source>
</evidence>
<organism evidence="3">
    <name type="scientific">marine sediment metagenome</name>
    <dbReference type="NCBI Taxonomy" id="412755"/>
    <lineage>
        <taxon>unclassified sequences</taxon>
        <taxon>metagenomes</taxon>
        <taxon>ecological metagenomes</taxon>
    </lineage>
</organism>
<dbReference type="PANTHER" id="PTHR16222:SF24">
    <property type="entry name" value="ADP-RIBOSYLHYDROLASE ARH3"/>
    <property type="match status" value="1"/>
</dbReference>
<gene>
    <name evidence="3" type="ORF">LCGC14_1158140</name>
</gene>
<dbReference type="InterPro" id="IPR005502">
    <property type="entry name" value="Ribosyl_crysJ1"/>
</dbReference>